<dbReference type="PROSITE" id="PS50043">
    <property type="entry name" value="HTH_LUXR_2"/>
    <property type="match status" value="1"/>
</dbReference>
<dbReference type="Pfam" id="PF00072">
    <property type="entry name" value="Response_reg"/>
    <property type="match status" value="1"/>
</dbReference>
<dbReference type="Proteomes" id="UP000619761">
    <property type="component" value="Unassembled WGS sequence"/>
</dbReference>
<dbReference type="SMART" id="SM00421">
    <property type="entry name" value="HTH_LUXR"/>
    <property type="match status" value="1"/>
</dbReference>
<evidence type="ECO:0000256" key="4">
    <source>
        <dbReference type="PROSITE-ProRule" id="PRU00169"/>
    </source>
</evidence>
<evidence type="ECO:0000313" key="7">
    <source>
        <dbReference type="EMBL" id="GGY87379.1"/>
    </source>
</evidence>
<evidence type="ECO:0000256" key="2">
    <source>
        <dbReference type="ARBA" id="ARBA00023125"/>
    </source>
</evidence>
<reference evidence="8" key="1">
    <citation type="journal article" date="2019" name="Int. J. Syst. Evol. Microbiol.">
        <title>The Global Catalogue of Microorganisms (GCM) 10K type strain sequencing project: providing services to taxonomists for standard genome sequencing and annotation.</title>
        <authorList>
            <consortium name="The Broad Institute Genomics Platform"/>
            <consortium name="The Broad Institute Genome Sequencing Center for Infectious Disease"/>
            <person name="Wu L."/>
            <person name="Ma J."/>
        </authorList>
    </citation>
    <scope>NUCLEOTIDE SEQUENCE [LARGE SCALE GENOMIC DNA]</scope>
    <source>
        <strain evidence="8">KCTC 32239</strain>
    </source>
</reference>
<evidence type="ECO:0000313" key="8">
    <source>
        <dbReference type="Proteomes" id="UP000619761"/>
    </source>
</evidence>
<dbReference type="Gene3D" id="3.40.50.2300">
    <property type="match status" value="1"/>
</dbReference>
<evidence type="ECO:0000259" key="5">
    <source>
        <dbReference type="PROSITE" id="PS50043"/>
    </source>
</evidence>
<dbReference type="PANTHER" id="PTHR44688">
    <property type="entry name" value="DNA-BINDING TRANSCRIPTIONAL ACTIVATOR DEVR_DOSR"/>
    <property type="match status" value="1"/>
</dbReference>
<organism evidence="7 8">
    <name type="scientific">Cellvibrio zantedeschiae</name>
    <dbReference type="NCBI Taxonomy" id="1237077"/>
    <lineage>
        <taxon>Bacteria</taxon>
        <taxon>Pseudomonadati</taxon>
        <taxon>Pseudomonadota</taxon>
        <taxon>Gammaproteobacteria</taxon>
        <taxon>Cellvibrionales</taxon>
        <taxon>Cellvibrionaceae</taxon>
        <taxon>Cellvibrio</taxon>
    </lineage>
</organism>
<dbReference type="Gene3D" id="1.10.10.10">
    <property type="entry name" value="Winged helix-like DNA-binding domain superfamily/Winged helix DNA-binding domain"/>
    <property type="match status" value="1"/>
</dbReference>
<dbReference type="GO" id="GO:0003677">
    <property type="term" value="F:DNA binding"/>
    <property type="evidence" value="ECO:0007669"/>
    <property type="project" value="UniProtKB-KW"/>
</dbReference>
<dbReference type="PRINTS" id="PR00038">
    <property type="entry name" value="HTHLUXR"/>
</dbReference>
<accession>A0ABQ3BEM7</accession>
<dbReference type="PANTHER" id="PTHR44688:SF16">
    <property type="entry name" value="DNA-BINDING TRANSCRIPTIONAL ACTIVATOR DEVR_DOSR"/>
    <property type="match status" value="1"/>
</dbReference>
<keyword evidence="1" id="KW-0805">Transcription regulation</keyword>
<dbReference type="InterPro" id="IPR000792">
    <property type="entry name" value="Tscrpt_reg_LuxR_C"/>
</dbReference>
<evidence type="ECO:0000256" key="1">
    <source>
        <dbReference type="ARBA" id="ARBA00023015"/>
    </source>
</evidence>
<evidence type="ECO:0000259" key="6">
    <source>
        <dbReference type="PROSITE" id="PS50110"/>
    </source>
</evidence>
<dbReference type="InterPro" id="IPR036388">
    <property type="entry name" value="WH-like_DNA-bd_sf"/>
</dbReference>
<feature type="modified residue" description="4-aspartylphosphate" evidence="4">
    <location>
        <position position="63"/>
    </location>
</feature>
<dbReference type="CDD" id="cd06170">
    <property type="entry name" value="LuxR_C_like"/>
    <property type="match status" value="1"/>
</dbReference>
<dbReference type="InterPro" id="IPR001789">
    <property type="entry name" value="Sig_transdc_resp-reg_receiver"/>
</dbReference>
<dbReference type="SUPFAM" id="SSF52172">
    <property type="entry name" value="CheY-like"/>
    <property type="match status" value="1"/>
</dbReference>
<dbReference type="InterPro" id="IPR016032">
    <property type="entry name" value="Sig_transdc_resp-reg_C-effctor"/>
</dbReference>
<dbReference type="SUPFAM" id="SSF46894">
    <property type="entry name" value="C-terminal effector domain of the bipartite response regulators"/>
    <property type="match status" value="1"/>
</dbReference>
<keyword evidence="2 7" id="KW-0238">DNA-binding</keyword>
<dbReference type="PROSITE" id="PS00622">
    <property type="entry name" value="HTH_LUXR_1"/>
    <property type="match status" value="1"/>
</dbReference>
<evidence type="ECO:0000256" key="3">
    <source>
        <dbReference type="ARBA" id="ARBA00023163"/>
    </source>
</evidence>
<proteinExistence type="predicted"/>
<dbReference type="EMBL" id="BMYZ01000004">
    <property type="protein sequence ID" value="GGY87379.1"/>
    <property type="molecule type" value="Genomic_DNA"/>
</dbReference>
<dbReference type="Pfam" id="PF00196">
    <property type="entry name" value="GerE"/>
    <property type="match status" value="1"/>
</dbReference>
<protein>
    <submittedName>
        <fullName evidence="7">DNA-binding response regulator</fullName>
    </submittedName>
</protein>
<dbReference type="PROSITE" id="PS50110">
    <property type="entry name" value="RESPONSE_REGULATORY"/>
    <property type="match status" value="1"/>
</dbReference>
<sequence>MAALMSVSKLSAATVYIVDDDDIILWTLKELVQSIGARVLTYTSAKEFLAAYSPSPCECVISDVRMPEIGGLQVQRLLMSTGSPPPIIFITSHSEISAAVEAMKAGAFDFVEKPVNGHLLIEKVQAALAHSRTLHRERLSESSKQARLDLLTPKERSIVDLVVQGQSSREIAGSLDISVRTVENHRARIMDKLHIASAVELVKLFV</sequence>
<name>A0ABQ3BEM7_9GAMM</name>
<keyword evidence="3" id="KW-0804">Transcription</keyword>
<comment type="caution">
    <text evidence="7">The sequence shown here is derived from an EMBL/GenBank/DDBJ whole genome shotgun (WGS) entry which is preliminary data.</text>
</comment>
<gene>
    <name evidence="7" type="primary">bfiR</name>
    <name evidence="7" type="ORF">GCM10011613_35700</name>
</gene>
<dbReference type="SMART" id="SM00448">
    <property type="entry name" value="REC"/>
    <property type="match status" value="1"/>
</dbReference>
<keyword evidence="4" id="KW-0597">Phosphoprotein</keyword>
<feature type="domain" description="HTH luxR-type" evidence="5">
    <location>
        <begin position="144"/>
        <end position="206"/>
    </location>
</feature>
<keyword evidence="8" id="KW-1185">Reference proteome</keyword>
<dbReference type="InterPro" id="IPR011006">
    <property type="entry name" value="CheY-like_superfamily"/>
</dbReference>
<feature type="domain" description="Response regulatory" evidence="6">
    <location>
        <begin position="14"/>
        <end position="128"/>
    </location>
</feature>